<dbReference type="Proteomes" id="UP000576082">
    <property type="component" value="Unassembled WGS sequence"/>
</dbReference>
<dbReference type="Gene3D" id="2.40.50.100">
    <property type="match status" value="1"/>
</dbReference>
<dbReference type="RefSeq" id="WP_169658533.1">
    <property type="nucleotide sequence ID" value="NZ_JABANE010000060.1"/>
</dbReference>
<dbReference type="PANTHER" id="PTHR30469">
    <property type="entry name" value="MULTIDRUG RESISTANCE PROTEIN MDTA"/>
    <property type="match status" value="1"/>
</dbReference>
<gene>
    <name evidence="5" type="ORF">HHU12_20105</name>
</gene>
<dbReference type="Gene3D" id="2.40.420.20">
    <property type="match status" value="1"/>
</dbReference>
<feature type="coiled-coil region" evidence="2">
    <location>
        <begin position="91"/>
        <end position="118"/>
    </location>
</feature>
<dbReference type="Gene3D" id="2.40.30.170">
    <property type="match status" value="1"/>
</dbReference>
<comment type="caution">
    <text evidence="5">The sequence shown here is derived from an EMBL/GenBank/DDBJ whole genome shotgun (WGS) entry which is preliminary data.</text>
</comment>
<evidence type="ECO:0000259" key="3">
    <source>
        <dbReference type="Pfam" id="PF25917"/>
    </source>
</evidence>
<protein>
    <submittedName>
        <fullName evidence="5">Efflux RND transporter periplasmic adaptor subunit</fullName>
    </submittedName>
</protein>
<evidence type="ECO:0000259" key="4">
    <source>
        <dbReference type="Pfam" id="PF25954"/>
    </source>
</evidence>
<dbReference type="InterPro" id="IPR058792">
    <property type="entry name" value="Beta-barrel_RND_2"/>
</dbReference>
<evidence type="ECO:0000256" key="1">
    <source>
        <dbReference type="ARBA" id="ARBA00009477"/>
    </source>
</evidence>
<accession>A0A7X9RX09</accession>
<keyword evidence="6" id="KW-1185">Reference proteome</keyword>
<comment type="similarity">
    <text evidence="1">Belongs to the membrane fusion protein (MFP) (TC 8.A.1) family.</text>
</comment>
<dbReference type="Pfam" id="PF25954">
    <property type="entry name" value="Beta-barrel_RND_2"/>
    <property type="match status" value="1"/>
</dbReference>
<evidence type="ECO:0000256" key="2">
    <source>
        <dbReference type="SAM" id="Coils"/>
    </source>
</evidence>
<evidence type="ECO:0000313" key="5">
    <source>
        <dbReference type="EMBL" id="NME70291.1"/>
    </source>
</evidence>
<dbReference type="AlphaFoldDB" id="A0A7X9RX09"/>
<dbReference type="NCBIfam" id="TIGR01730">
    <property type="entry name" value="RND_mfp"/>
    <property type="match status" value="1"/>
</dbReference>
<dbReference type="Pfam" id="PF25917">
    <property type="entry name" value="BSH_RND"/>
    <property type="match status" value="1"/>
</dbReference>
<dbReference type="GO" id="GO:1990281">
    <property type="term" value="C:efflux pump complex"/>
    <property type="evidence" value="ECO:0007669"/>
    <property type="project" value="TreeGrafter"/>
</dbReference>
<evidence type="ECO:0000313" key="6">
    <source>
        <dbReference type="Proteomes" id="UP000576082"/>
    </source>
</evidence>
<reference evidence="5 6" key="1">
    <citation type="submission" date="2020-04" db="EMBL/GenBank/DDBJ databases">
        <title>Flammeovirga sp. SR4, a novel species isolated from seawater.</title>
        <authorList>
            <person name="Wang X."/>
        </authorList>
    </citation>
    <scope>NUCLEOTIDE SEQUENCE [LARGE SCALE GENOMIC DNA]</scope>
    <source>
        <strain evidence="5 6">ATCC 23126</strain>
    </source>
</reference>
<proteinExistence type="inferred from homology"/>
<keyword evidence="2" id="KW-0175">Coiled coil</keyword>
<dbReference type="InterPro" id="IPR006143">
    <property type="entry name" value="RND_pump_MFP"/>
</dbReference>
<name>A0A7X9RX09_9BACT</name>
<dbReference type="InterPro" id="IPR058625">
    <property type="entry name" value="MdtA-like_BSH"/>
</dbReference>
<dbReference type="EMBL" id="JABANE010000060">
    <property type="protein sequence ID" value="NME70291.1"/>
    <property type="molecule type" value="Genomic_DNA"/>
</dbReference>
<organism evidence="5 6">
    <name type="scientific">Flammeovirga aprica JL-4</name>
    <dbReference type="NCBI Taxonomy" id="694437"/>
    <lineage>
        <taxon>Bacteria</taxon>
        <taxon>Pseudomonadati</taxon>
        <taxon>Bacteroidota</taxon>
        <taxon>Cytophagia</taxon>
        <taxon>Cytophagales</taxon>
        <taxon>Flammeovirgaceae</taxon>
        <taxon>Flammeovirga</taxon>
    </lineage>
</organism>
<dbReference type="GO" id="GO:0015562">
    <property type="term" value="F:efflux transmembrane transporter activity"/>
    <property type="evidence" value="ECO:0007669"/>
    <property type="project" value="TreeGrafter"/>
</dbReference>
<sequence length="338" mass="37882">MTQKALFSLLIGAFIFFQCEKKIEEKTATIYTVNVEKIQAQNIQPSLELFGEIKSEGKHEHSFLIDGKLSAIRVKEGQKVKKGTVLAQLDRVDYQEALKIAKAKLDEANDQLERLTKMYKAGSLAEADYNKIVFLQQQAQSNYTLYQNKLEYTTLRAAVSGTVSKIWVKNGGGISKGEPIIRVINNTSVFASIGIPENKVNNIDYNKECTIIINATRDTISGKITTLHPTASKLSRTFRLDILIDNKENKYKEGMLCNVEVFENGNEEKISIPIQLVTKDIDGLNYVFIKRKGLAHKQRVITGKIRGNNIIIDKGLYANDELILNPPINLMDGSAVKL</sequence>
<dbReference type="SUPFAM" id="SSF111369">
    <property type="entry name" value="HlyD-like secretion proteins"/>
    <property type="match status" value="1"/>
</dbReference>
<dbReference type="Gene3D" id="1.10.287.470">
    <property type="entry name" value="Helix hairpin bin"/>
    <property type="match status" value="1"/>
</dbReference>
<feature type="domain" description="Multidrug resistance protein MdtA-like barrel-sandwich hybrid" evidence="3">
    <location>
        <begin position="65"/>
        <end position="180"/>
    </location>
</feature>
<dbReference type="PANTHER" id="PTHR30469:SF15">
    <property type="entry name" value="HLYD FAMILY OF SECRETION PROTEINS"/>
    <property type="match status" value="1"/>
</dbReference>
<feature type="domain" description="CusB-like beta-barrel" evidence="4">
    <location>
        <begin position="191"/>
        <end position="261"/>
    </location>
</feature>